<dbReference type="Proteomes" id="UP000807342">
    <property type="component" value="Unassembled WGS sequence"/>
</dbReference>
<evidence type="ECO:0008006" key="3">
    <source>
        <dbReference type="Google" id="ProtNLM"/>
    </source>
</evidence>
<reference evidence="1" key="1">
    <citation type="submission" date="2020-11" db="EMBL/GenBank/DDBJ databases">
        <authorList>
            <consortium name="DOE Joint Genome Institute"/>
            <person name="Ahrendt S."/>
            <person name="Riley R."/>
            <person name="Andreopoulos W."/>
            <person name="Labutti K."/>
            <person name="Pangilinan J."/>
            <person name="Ruiz-Duenas F.J."/>
            <person name="Barrasa J.M."/>
            <person name="Sanchez-Garcia M."/>
            <person name="Camarero S."/>
            <person name="Miyauchi S."/>
            <person name="Serrano A."/>
            <person name="Linde D."/>
            <person name="Babiker R."/>
            <person name="Drula E."/>
            <person name="Ayuso-Fernandez I."/>
            <person name="Pacheco R."/>
            <person name="Padilla G."/>
            <person name="Ferreira P."/>
            <person name="Barriuso J."/>
            <person name="Kellner H."/>
            <person name="Castanera R."/>
            <person name="Alfaro M."/>
            <person name="Ramirez L."/>
            <person name="Pisabarro A.G."/>
            <person name="Kuo A."/>
            <person name="Tritt A."/>
            <person name="Lipzen A."/>
            <person name="He G."/>
            <person name="Yan M."/>
            <person name="Ng V."/>
            <person name="Cullen D."/>
            <person name="Martin F."/>
            <person name="Rosso M.-N."/>
            <person name="Henrissat B."/>
            <person name="Hibbett D."/>
            <person name="Martinez A.T."/>
            <person name="Grigoriev I.V."/>
        </authorList>
    </citation>
    <scope>NUCLEOTIDE SEQUENCE</scope>
    <source>
        <strain evidence="1">MF-IS2</strain>
    </source>
</reference>
<evidence type="ECO:0000313" key="1">
    <source>
        <dbReference type="EMBL" id="KAF9448669.1"/>
    </source>
</evidence>
<dbReference type="OrthoDB" id="2841072at2759"/>
<comment type="caution">
    <text evidence="1">The sequence shown here is derived from an EMBL/GenBank/DDBJ whole genome shotgun (WGS) entry which is preliminary data.</text>
</comment>
<keyword evidence="2" id="KW-1185">Reference proteome</keyword>
<evidence type="ECO:0000313" key="2">
    <source>
        <dbReference type="Proteomes" id="UP000807342"/>
    </source>
</evidence>
<dbReference type="AlphaFoldDB" id="A0A9P5XCW1"/>
<dbReference type="InterPro" id="IPR032675">
    <property type="entry name" value="LRR_dom_sf"/>
</dbReference>
<proteinExistence type="predicted"/>
<organism evidence="1 2">
    <name type="scientific">Macrolepiota fuliginosa MF-IS2</name>
    <dbReference type="NCBI Taxonomy" id="1400762"/>
    <lineage>
        <taxon>Eukaryota</taxon>
        <taxon>Fungi</taxon>
        <taxon>Dikarya</taxon>
        <taxon>Basidiomycota</taxon>
        <taxon>Agaricomycotina</taxon>
        <taxon>Agaricomycetes</taxon>
        <taxon>Agaricomycetidae</taxon>
        <taxon>Agaricales</taxon>
        <taxon>Agaricineae</taxon>
        <taxon>Agaricaceae</taxon>
        <taxon>Macrolepiota</taxon>
    </lineage>
</organism>
<dbReference type="SUPFAM" id="SSF52047">
    <property type="entry name" value="RNI-like"/>
    <property type="match status" value="1"/>
</dbReference>
<dbReference type="EMBL" id="MU151154">
    <property type="protein sequence ID" value="KAF9448669.1"/>
    <property type="molecule type" value="Genomic_DNA"/>
</dbReference>
<accession>A0A9P5XCW1</accession>
<dbReference type="Gene3D" id="3.80.10.10">
    <property type="entry name" value="Ribonuclease Inhibitor"/>
    <property type="match status" value="1"/>
</dbReference>
<protein>
    <recommendedName>
        <fullName evidence="3">F-box domain-containing protein</fullName>
    </recommendedName>
</protein>
<name>A0A9P5XCW1_9AGAR</name>
<sequence>MHPCLAIPDIFRQICDVIRLRIIRTSHPQSDLASLARTCRTLSEIALDSLWYEIVGIGPLIRCMPRDLWEIDAEDQYQRSRPFLKRPLKYSDIHTLHKYTQRIRSFRPEYLTRGDSLVDAYRALSLASHDRLLPKLEQLAWHVDNAEIFPYIRFFFSPTLRVLDMTFDVHHSEQLGFLSAVPVLSPTIFKLKVALRDYTISSLNDPLVEGFSDALRAWHNLSDLKLYRVPLDGLMCAAQLPKLKRLSIHPAKISKELLPDLPNPLWDPPSASQLYYPALESLTLSCIPSVAIAVQFFEVLQSARLLSIELSFTAPSATLSHFHRFFSILAEHCSPSSLKVFQFTCRHPRFSFSDIVSPLLVFLELKEVRLRLASPMEFSEDQMTQVASSWPHLEVLEATGTAPVASQSHLQTTLACLVPLADGCPGLRELHLWIDASDAATRRALRADPGRTKEAQNWALRRLDVQNSPISHKEFVASFLSDIFPNLEDITPKIYRLNKNVESRNIQRWQHVAQVLLPMLSRARMKDYKRLSVAIPQTEHRSPYDLDTSFKHSARWFAEKVEEEDGEWSDPEQLVVTLDRVMRGSQ</sequence>
<gene>
    <name evidence="1" type="ORF">P691DRAFT_775253</name>
</gene>